<accession>A0ACB8RNV3</accession>
<keyword evidence="2" id="KW-1185">Reference proteome</keyword>
<proteinExistence type="predicted"/>
<dbReference type="Proteomes" id="UP000814033">
    <property type="component" value="Unassembled WGS sequence"/>
</dbReference>
<protein>
    <submittedName>
        <fullName evidence="1">P-loop containing nucleoside triphosphate hydrolase protein</fullName>
    </submittedName>
</protein>
<comment type="caution">
    <text evidence="1">The sequence shown here is derived from an EMBL/GenBank/DDBJ whole genome shotgun (WGS) entry which is preliminary data.</text>
</comment>
<name>A0ACB8RNV3_9AGAM</name>
<dbReference type="EMBL" id="MU275958">
    <property type="protein sequence ID" value="KAI0045203.1"/>
    <property type="molecule type" value="Genomic_DNA"/>
</dbReference>
<gene>
    <name evidence="1" type="ORF">FA95DRAFT_1583450</name>
</gene>
<reference evidence="1" key="1">
    <citation type="submission" date="2021-02" db="EMBL/GenBank/DDBJ databases">
        <authorList>
            <consortium name="DOE Joint Genome Institute"/>
            <person name="Ahrendt S."/>
            <person name="Looney B.P."/>
            <person name="Miyauchi S."/>
            <person name="Morin E."/>
            <person name="Drula E."/>
            <person name="Courty P.E."/>
            <person name="Chicoki N."/>
            <person name="Fauchery L."/>
            <person name="Kohler A."/>
            <person name="Kuo A."/>
            <person name="Labutti K."/>
            <person name="Pangilinan J."/>
            <person name="Lipzen A."/>
            <person name="Riley R."/>
            <person name="Andreopoulos W."/>
            <person name="He G."/>
            <person name="Johnson J."/>
            <person name="Barry K.W."/>
            <person name="Grigoriev I.V."/>
            <person name="Nagy L."/>
            <person name="Hibbett D."/>
            <person name="Henrissat B."/>
            <person name="Matheny P.B."/>
            <person name="Labbe J."/>
            <person name="Martin F."/>
        </authorList>
    </citation>
    <scope>NUCLEOTIDE SEQUENCE</scope>
    <source>
        <strain evidence="1">FP105234-sp</strain>
    </source>
</reference>
<organism evidence="1 2">
    <name type="scientific">Auriscalpium vulgare</name>
    <dbReference type="NCBI Taxonomy" id="40419"/>
    <lineage>
        <taxon>Eukaryota</taxon>
        <taxon>Fungi</taxon>
        <taxon>Dikarya</taxon>
        <taxon>Basidiomycota</taxon>
        <taxon>Agaricomycotina</taxon>
        <taxon>Agaricomycetes</taxon>
        <taxon>Russulales</taxon>
        <taxon>Auriscalpiaceae</taxon>
        <taxon>Auriscalpium</taxon>
    </lineage>
</organism>
<evidence type="ECO:0000313" key="1">
    <source>
        <dbReference type="EMBL" id="KAI0045203.1"/>
    </source>
</evidence>
<reference evidence="1" key="2">
    <citation type="journal article" date="2022" name="New Phytol.">
        <title>Evolutionary transition to the ectomycorrhizal habit in the genomes of a hyperdiverse lineage of mushroom-forming fungi.</title>
        <authorList>
            <person name="Looney B."/>
            <person name="Miyauchi S."/>
            <person name="Morin E."/>
            <person name="Drula E."/>
            <person name="Courty P.E."/>
            <person name="Kohler A."/>
            <person name="Kuo A."/>
            <person name="LaButti K."/>
            <person name="Pangilinan J."/>
            <person name="Lipzen A."/>
            <person name="Riley R."/>
            <person name="Andreopoulos W."/>
            <person name="He G."/>
            <person name="Johnson J."/>
            <person name="Nolan M."/>
            <person name="Tritt A."/>
            <person name="Barry K.W."/>
            <person name="Grigoriev I.V."/>
            <person name="Nagy L.G."/>
            <person name="Hibbett D."/>
            <person name="Henrissat B."/>
            <person name="Matheny P.B."/>
            <person name="Labbe J."/>
            <person name="Martin F.M."/>
        </authorList>
    </citation>
    <scope>NUCLEOTIDE SEQUENCE</scope>
    <source>
        <strain evidence="1">FP105234-sp</strain>
    </source>
</reference>
<sequence length="656" mass="73396">MPRKKPASAKQRKAQLQIKRAVKRGDLDPEQVPASASSRRHPHSRSAAPSAEGARSSNAAAVASARRLQSAFVKLSPSLLDRSKELAANVPLPRPISPSSAIWRTESGRIDGEKEADMRSQMSCLRRPKWRYEMTKNEVEKNEEGVFAKWLTKMDDQVDEWVKLAEEQAQARAGVDEDGKPKQSTEMPMSPTIFERNLEVWRQLWRVTELSQIMLLLLDSRCPLLHLPSSLSSYLSNFTQIRLIFVLTKVDISGPERAEAWAAYLRSRYPTARVVLVEAYIQTAASEGATERKRRFEPHIPQTFKERLVVALIEAHLELLQPPERIRNDQERLQKWKPRVKREIDWDAVLKAGPTSHVSQSVKDPQPMAEDQNSEDDDAPEPDFLTVGVIGQPNVGKSSLLNALFGTTKVRASSTPGKTKHFQTLFWTSDIRLVDCPGLVMPDLVPLEMQVLSGILPIARMPAIPLCIHFASQLLPLERILGLVHPSVASPPPPDKRTWREGMQRPEESRMKEVNWTGMDILSAYADKKGWVTAKAGRPDVNRAGNAILRALADGKIRWAFWPPDVDPTTLKMVGNGIWMPVLSGNHEDSELDESEEEGSSDEEEVGKDKDEDSGDDSETLPSDDEGDGEVVRGGRFALLNIVDEEEGDKDHSNDD</sequence>
<evidence type="ECO:0000313" key="2">
    <source>
        <dbReference type="Proteomes" id="UP000814033"/>
    </source>
</evidence>
<keyword evidence="1" id="KW-0378">Hydrolase</keyword>